<dbReference type="PANTHER" id="PTHR10900:SF77">
    <property type="entry name" value="FI19380P1"/>
    <property type="match status" value="1"/>
</dbReference>
<dbReference type="InterPro" id="IPR036378">
    <property type="entry name" value="FAS1_dom_sf"/>
</dbReference>
<dbReference type="GO" id="GO:0031012">
    <property type="term" value="C:extracellular matrix"/>
    <property type="evidence" value="ECO:0007669"/>
    <property type="project" value="TreeGrafter"/>
</dbReference>
<dbReference type="GO" id="GO:0030198">
    <property type="term" value="P:extracellular matrix organization"/>
    <property type="evidence" value="ECO:0007669"/>
    <property type="project" value="TreeGrafter"/>
</dbReference>
<dbReference type="PROSITE" id="PS50213">
    <property type="entry name" value="FAS1"/>
    <property type="match status" value="1"/>
</dbReference>
<dbReference type="PANTHER" id="PTHR10900">
    <property type="entry name" value="PERIOSTIN-RELATED"/>
    <property type="match status" value="1"/>
</dbReference>
<dbReference type="GO" id="GO:0007155">
    <property type="term" value="P:cell adhesion"/>
    <property type="evidence" value="ECO:0007669"/>
    <property type="project" value="TreeGrafter"/>
</dbReference>
<evidence type="ECO:0000256" key="2">
    <source>
        <dbReference type="SAM" id="MobiDB-lite"/>
    </source>
</evidence>
<dbReference type="AlphaFoldDB" id="A0A243RTP0"/>
<dbReference type="EMBL" id="NGFP01000021">
    <property type="protein sequence ID" value="OUC98410.1"/>
    <property type="molecule type" value="Genomic_DNA"/>
</dbReference>
<dbReference type="SUPFAM" id="SSF82153">
    <property type="entry name" value="FAS1 domain"/>
    <property type="match status" value="1"/>
</dbReference>
<reference evidence="5 6" key="1">
    <citation type="submission" date="2017-05" db="EMBL/GenBank/DDBJ databases">
        <title>Biotechnological potential of actinobacteria isolated from South African environments.</title>
        <authorList>
            <person name="Le Roes-Hill M."/>
            <person name="Prins A."/>
            <person name="Durrell K.A."/>
        </authorList>
    </citation>
    <scope>NUCLEOTIDE SEQUENCE [LARGE SCALE GENOMIC DNA]</scope>
    <source>
        <strain evidence="5">M26</strain>
    </source>
</reference>
<keyword evidence="1 3" id="KW-0732">Signal</keyword>
<protein>
    <submittedName>
        <fullName evidence="5">Beta-Ig-H3/fasciclin</fullName>
    </submittedName>
</protein>
<dbReference type="InterPro" id="IPR000782">
    <property type="entry name" value="FAS1_domain"/>
</dbReference>
<gene>
    <name evidence="5" type="ORF">CA984_07145</name>
</gene>
<sequence length="244" mass="24781">MGPGGLIRPSKEIIVKKKSLLASALTALALAAAPAAAQAVTTGSILRVSPTPMPTDMTSESPTDMTSESPTDMTSESPGAMTKPFGPGCSSLPTSGEGSPESMAKEPVATAASHIPQLSALAAAVKKAGLVDTLNSAKEITVFAPTNEAFSKIPKEMLAKVLSDKAQLTKILSYHVVEGKKTPEELTEATLSTLGGGTLTVKGSGEDYTVNDEAKVLCGNIQTANATVYLIDAVLLPAAGASPS</sequence>
<evidence type="ECO:0000259" key="4">
    <source>
        <dbReference type="PROSITE" id="PS50213"/>
    </source>
</evidence>
<dbReference type="SMART" id="SM00554">
    <property type="entry name" value="FAS1"/>
    <property type="match status" value="1"/>
</dbReference>
<dbReference type="InterPro" id="IPR050904">
    <property type="entry name" value="Adhesion/Biosynth-related"/>
</dbReference>
<accession>A0A243RTP0</accession>
<organism evidence="5 6">
    <name type="scientific">Streptosporangium minutum</name>
    <dbReference type="NCBI Taxonomy" id="569862"/>
    <lineage>
        <taxon>Bacteria</taxon>
        <taxon>Bacillati</taxon>
        <taxon>Actinomycetota</taxon>
        <taxon>Actinomycetes</taxon>
        <taxon>Streptosporangiales</taxon>
        <taxon>Streptosporangiaceae</taxon>
        <taxon>Streptosporangium</taxon>
    </lineage>
</organism>
<dbReference type="GO" id="GO:0005615">
    <property type="term" value="C:extracellular space"/>
    <property type="evidence" value="ECO:0007669"/>
    <property type="project" value="TreeGrafter"/>
</dbReference>
<dbReference type="GO" id="GO:0050839">
    <property type="term" value="F:cell adhesion molecule binding"/>
    <property type="evidence" value="ECO:0007669"/>
    <property type="project" value="TreeGrafter"/>
</dbReference>
<evidence type="ECO:0000256" key="3">
    <source>
        <dbReference type="SAM" id="SignalP"/>
    </source>
</evidence>
<feature type="signal peptide" evidence="3">
    <location>
        <begin position="1"/>
        <end position="39"/>
    </location>
</feature>
<feature type="region of interest" description="Disordered" evidence="2">
    <location>
        <begin position="47"/>
        <end position="78"/>
    </location>
</feature>
<dbReference type="FunFam" id="2.30.180.10:FF:000019">
    <property type="entry name" value="Cell surface lipoprotein"/>
    <property type="match status" value="1"/>
</dbReference>
<comment type="caution">
    <text evidence="5">The sequence shown here is derived from an EMBL/GenBank/DDBJ whole genome shotgun (WGS) entry which is preliminary data.</text>
</comment>
<name>A0A243RTP0_9ACTN</name>
<dbReference type="Pfam" id="PF02469">
    <property type="entry name" value="Fasciclin"/>
    <property type="match status" value="1"/>
</dbReference>
<dbReference type="Gene3D" id="2.30.180.10">
    <property type="entry name" value="FAS1 domain"/>
    <property type="match status" value="1"/>
</dbReference>
<keyword evidence="6" id="KW-1185">Reference proteome</keyword>
<evidence type="ECO:0000313" key="6">
    <source>
        <dbReference type="Proteomes" id="UP000194761"/>
    </source>
</evidence>
<proteinExistence type="predicted"/>
<evidence type="ECO:0000256" key="1">
    <source>
        <dbReference type="ARBA" id="ARBA00022729"/>
    </source>
</evidence>
<feature type="domain" description="FAS1" evidence="4">
    <location>
        <begin position="105"/>
        <end position="235"/>
    </location>
</feature>
<feature type="compositionally biased region" description="Polar residues" evidence="2">
    <location>
        <begin position="56"/>
        <end position="77"/>
    </location>
</feature>
<dbReference type="Proteomes" id="UP000194761">
    <property type="component" value="Unassembled WGS sequence"/>
</dbReference>
<evidence type="ECO:0000313" key="5">
    <source>
        <dbReference type="EMBL" id="OUC98410.1"/>
    </source>
</evidence>
<feature type="chain" id="PRO_5013077382" evidence="3">
    <location>
        <begin position="40"/>
        <end position="244"/>
    </location>
</feature>